<dbReference type="PANTHER" id="PTHR11629:SF63">
    <property type="entry name" value="V-TYPE PROTON ATPASE SUBUNIT A"/>
    <property type="match status" value="1"/>
</dbReference>
<dbReference type="GO" id="GO:0007035">
    <property type="term" value="P:vacuolar acidification"/>
    <property type="evidence" value="ECO:0007669"/>
    <property type="project" value="TreeGrafter"/>
</dbReference>
<accession>A0A8S1KWG0</accession>
<dbReference type="InterPro" id="IPR026028">
    <property type="entry name" value="V-type_ATPase_116kDa_su_euka"/>
</dbReference>
<evidence type="ECO:0000256" key="7">
    <source>
        <dbReference type="ARBA" id="ARBA00023065"/>
    </source>
</evidence>
<feature type="transmembrane region" description="Helical" evidence="9">
    <location>
        <begin position="468"/>
        <end position="488"/>
    </location>
</feature>
<feature type="transmembrane region" description="Helical" evidence="9">
    <location>
        <begin position="799"/>
        <end position="819"/>
    </location>
</feature>
<keyword evidence="3 9" id="KW-0813">Transport</keyword>
<evidence type="ECO:0000256" key="5">
    <source>
        <dbReference type="ARBA" id="ARBA00022781"/>
    </source>
</evidence>
<protein>
    <recommendedName>
        <fullName evidence="9">V-type proton ATPase subunit a</fullName>
    </recommendedName>
</protein>
<dbReference type="GO" id="GO:0046961">
    <property type="term" value="F:proton-transporting ATPase activity, rotational mechanism"/>
    <property type="evidence" value="ECO:0007669"/>
    <property type="project" value="InterPro"/>
</dbReference>
<dbReference type="PANTHER" id="PTHR11629">
    <property type="entry name" value="VACUOLAR PROTON ATPASES"/>
    <property type="match status" value="1"/>
</dbReference>
<dbReference type="Proteomes" id="UP000688137">
    <property type="component" value="Unassembled WGS sequence"/>
</dbReference>
<dbReference type="GO" id="GO:0051117">
    <property type="term" value="F:ATPase binding"/>
    <property type="evidence" value="ECO:0007669"/>
    <property type="project" value="TreeGrafter"/>
</dbReference>
<evidence type="ECO:0000256" key="4">
    <source>
        <dbReference type="ARBA" id="ARBA00022692"/>
    </source>
</evidence>
<comment type="caution">
    <text evidence="10">The sequence shown here is derived from an EMBL/GenBank/DDBJ whole genome shotgun (WGS) entry which is preliminary data.</text>
</comment>
<feature type="transmembrane region" description="Helical" evidence="9">
    <location>
        <begin position="433"/>
        <end position="456"/>
    </location>
</feature>
<feature type="transmembrane region" description="Helical" evidence="9">
    <location>
        <begin position="596"/>
        <end position="618"/>
    </location>
</feature>
<dbReference type="InterPro" id="IPR002490">
    <property type="entry name" value="V-ATPase_116kDa_su"/>
</dbReference>
<evidence type="ECO:0000256" key="3">
    <source>
        <dbReference type="ARBA" id="ARBA00022448"/>
    </source>
</evidence>
<dbReference type="GO" id="GO:0033179">
    <property type="term" value="C:proton-transporting V-type ATPase, V0 domain"/>
    <property type="evidence" value="ECO:0007669"/>
    <property type="project" value="InterPro"/>
</dbReference>
<evidence type="ECO:0000313" key="11">
    <source>
        <dbReference type="Proteomes" id="UP000688137"/>
    </source>
</evidence>
<comment type="similarity">
    <text evidence="2 9">Belongs to the V-ATPase 116 kDa subunit family.</text>
</comment>
<sequence length="863" mass="99825">MNFFRSQTMGYYKLIIPRESAWNVMNELAELDCIHFVDYDPTLPMINRPFANYIKRCDDLLIKLQLIEHEMKKYYKKITYCKDVNFLIKNFKQIIKERSKASHTYLDEIENDIDKKHQQLIEQSTNMENLHERRNKLIEHKSVLLKGEALLGQSFFQPANYVAEGYVNLQGKELDDIKVLQGSVKFNYLVGVINKEDQIRFKRIIFRITKGNAWMNTMDIESDQIVDTKNDDAKIIKSVFVVVYPGGGGSNVITNKLNKICESFQVAKYTFPENNMVFQEKLRSIETELVETRNLLEMTKNQVEAYLDDFQRVYQNSNCSQIEELKLFLIKEKYLYTQLNYLRVQGSVLYGSIWLPQGADIKVDSALREVQTIYEGLPTGQLQISPPEGTKPPPTFFETNEITWGFQEIVNTYGIPRYKEINPGLFTVMTFPFLFGVMFADIGHGFCLLLLGIYLCVYNREIKESDSLMKHALIVRHMVLMMGFWAFYNGWIYNDFMSVPINLFGSCYTEEQLPQDEQDIQDKQDEYYWKQKQNCVYPFGIDPVWMCVPNELTFMNSYKMKLAVIIGVIHMTFGIILKGINALYFKNWIDFIFEFIPQLIFFTCTFGWMDFLIIYKWFVDWTGNTENAPSVITLMINMILSPGKPVNPPLWGDGISEASTQTAMLLIALFCIPIILLPKPLILNSQNKKRYALNANNLSENLNKDLYQKINEDSEGTQENSENHAASSGGEHHEEFGDIFVHQVIETIEFVLGSISNTASYLRLWALSLAHGQLAEVFFQMCLNGGISSGGFVGAIRLLIGYSIFSMATFGVLMMMDVMECFLHALRLHWVEFQNKFFKADGYAFEKCSYSKVMQDNAVPKEE</sequence>
<feature type="transmembrane region" description="Helical" evidence="9">
    <location>
        <begin position="562"/>
        <end position="584"/>
    </location>
</feature>
<organism evidence="10 11">
    <name type="scientific">Paramecium primaurelia</name>
    <dbReference type="NCBI Taxonomy" id="5886"/>
    <lineage>
        <taxon>Eukaryota</taxon>
        <taxon>Sar</taxon>
        <taxon>Alveolata</taxon>
        <taxon>Ciliophora</taxon>
        <taxon>Intramacronucleata</taxon>
        <taxon>Oligohymenophorea</taxon>
        <taxon>Peniculida</taxon>
        <taxon>Parameciidae</taxon>
        <taxon>Paramecium</taxon>
    </lineage>
</organism>
<keyword evidence="7 9" id="KW-0406">Ion transport</keyword>
<keyword evidence="8 9" id="KW-0472">Membrane</keyword>
<keyword evidence="6 9" id="KW-1133">Transmembrane helix</keyword>
<reference evidence="10" key="1">
    <citation type="submission" date="2021-01" db="EMBL/GenBank/DDBJ databases">
        <authorList>
            <consortium name="Genoscope - CEA"/>
            <person name="William W."/>
        </authorList>
    </citation>
    <scope>NUCLEOTIDE SEQUENCE</scope>
</reference>
<comment type="subcellular location">
    <subcellularLocation>
        <location evidence="1">Membrane</location>
        <topology evidence="1">Multi-pass membrane protein</topology>
    </subcellularLocation>
</comment>
<name>A0A8S1KWG0_PARPR</name>
<dbReference type="PIRSF" id="PIRSF001293">
    <property type="entry name" value="ATP6V0A1"/>
    <property type="match status" value="1"/>
</dbReference>
<evidence type="ECO:0000256" key="1">
    <source>
        <dbReference type="ARBA" id="ARBA00004141"/>
    </source>
</evidence>
<evidence type="ECO:0000313" key="10">
    <source>
        <dbReference type="EMBL" id="CAD8059810.1"/>
    </source>
</evidence>
<dbReference type="OMA" id="QFQMITE"/>
<evidence type="ECO:0000256" key="6">
    <source>
        <dbReference type="ARBA" id="ARBA00022989"/>
    </source>
</evidence>
<dbReference type="Pfam" id="PF01496">
    <property type="entry name" value="V_ATPase_I"/>
    <property type="match status" value="1"/>
</dbReference>
<keyword evidence="5 9" id="KW-0375">Hydrogen ion transport</keyword>
<evidence type="ECO:0000256" key="8">
    <source>
        <dbReference type="ARBA" id="ARBA00023136"/>
    </source>
</evidence>
<dbReference type="GO" id="GO:0016471">
    <property type="term" value="C:vacuolar proton-transporting V-type ATPase complex"/>
    <property type="evidence" value="ECO:0007669"/>
    <property type="project" value="TreeGrafter"/>
</dbReference>
<evidence type="ECO:0000256" key="9">
    <source>
        <dbReference type="RuleBase" id="RU361189"/>
    </source>
</evidence>
<evidence type="ECO:0000256" key="2">
    <source>
        <dbReference type="ARBA" id="ARBA00009904"/>
    </source>
</evidence>
<dbReference type="AlphaFoldDB" id="A0A8S1KWG0"/>
<proteinExistence type="inferred from homology"/>
<keyword evidence="11" id="KW-1185">Reference proteome</keyword>
<feature type="transmembrane region" description="Helical" evidence="9">
    <location>
        <begin position="663"/>
        <end position="682"/>
    </location>
</feature>
<gene>
    <name evidence="10" type="ORF">PPRIM_AZ9-3.1.T0290178</name>
</gene>
<keyword evidence="4 9" id="KW-0812">Transmembrane</keyword>
<comment type="function">
    <text evidence="9">Essential component of the vacuolar proton pump (V-ATPase), a multimeric enzyme that catalyzes the translocation of protons across the membranes. Required for assembly and activity of the V-ATPase.</text>
</comment>
<dbReference type="EMBL" id="CAJJDM010000028">
    <property type="protein sequence ID" value="CAD8059810.1"/>
    <property type="molecule type" value="Genomic_DNA"/>
</dbReference>